<protein>
    <submittedName>
        <fullName evidence="1">Uncharacterized protein</fullName>
    </submittedName>
</protein>
<gene>
    <name evidence="1" type="ORF">METZ01_LOCUS215981</name>
</gene>
<proteinExistence type="predicted"/>
<accession>A0A382FLY8</accession>
<name>A0A382FLY8_9ZZZZ</name>
<dbReference type="AlphaFoldDB" id="A0A382FLY8"/>
<organism evidence="1">
    <name type="scientific">marine metagenome</name>
    <dbReference type="NCBI Taxonomy" id="408172"/>
    <lineage>
        <taxon>unclassified sequences</taxon>
        <taxon>metagenomes</taxon>
        <taxon>ecological metagenomes</taxon>
    </lineage>
</organism>
<dbReference type="EMBL" id="UINC01050315">
    <property type="protein sequence ID" value="SVB63127.1"/>
    <property type="molecule type" value="Genomic_DNA"/>
</dbReference>
<reference evidence="1" key="1">
    <citation type="submission" date="2018-05" db="EMBL/GenBank/DDBJ databases">
        <authorList>
            <person name="Lanie J.A."/>
            <person name="Ng W.-L."/>
            <person name="Kazmierczak K.M."/>
            <person name="Andrzejewski T.M."/>
            <person name="Davidsen T.M."/>
            <person name="Wayne K.J."/>
            <person name="Tettelin H."/>
            <person name="Glass J.I."/>
            <person name="Rusch D."/>
            <person name="Podicherti R."/>
            <person name="Tsui H.-C.T."/>
            <person name="Winkler M.E."/>
        </authorList>
    </citation>
    <scope>NUCLEOTIDE SEQUENCE</scope>
</reference>
<evidence type="ECO:0000313" key="1">
    <source>
        <dbReference type="EMBL" id="SVB63127.1"/>
    </source>
</evidence>
<sequence>MNQSVDEYIKIRDEHDPEGYREMELCGMLKEKYPDQYAIVLEQEKNNEGQYDEGELTSPGPLIDYFLSDDSDVENKQLLEKIENFFTSDPA</sequence>